<reference evidence="1" key="1">
    <citation type="submission" date="2023-05" db="EMBL/GenBank/DDBJ databases">
        <authorList>
            <person name="Stuckert A."/>
        </authorList>
    </citation>
    <scope>NUCLEOTIDE SEQUENCE</scope>
</reference>
<evidence type="ECO:0000313" key="2">
    <source>
        <dbReference type="Proteomes" id="UP001162483"/>
    </source>
</evidence>
<evidence type="ECO:0000313" key="1">
    <source>
        <dbReference type="EMBL" id="CAI9619292.1"/>
    </source>
</evidence>
<dbReference type="EMBL" id="CATNWA010020645">
    <property type="protein sequence ID" value="CAI9619292.1"/>
    <property type="molecule type" value="Genomic_DNA"/>
</dbReference>
<name>A0ABN9HEF1_9NEOB</name>
<keyword evidence="2" id="KW-1185">Reference proteome</keyword>
<feature type="non-terminal residue" evidence="1">
    <location>
        <position position="46"/>
    </location>
</feature>
<accession>A0ABN9HEF1</accession>
<protein>
    <submittedName>
        <fullName evidence="1">Uncharacterized protein</fullName>
    </submittedName>
</protein>
<comment type="caution">
    <text evidence="1">The sequence shown here is derived from an EMBL/GenBank/DDBJ whole genome shotgun (WGS) entry which is preliminary data.</text>
</comment>
<organism evidence="1 2">
    <name type="scientific">Staurois parvus</name>
    <dbReference type="NCBI Taxonomy" id="386267"/>
    <lineage>
        <taxon>Eukaryota</taxon>
        <taxon>Metazoa</taxon>
        <taxon>Chordata</taxon>
        <taxon>Craniata</taxon>
        <taxon>Vertebrata</taxon>
        <taxon>Euteleostomi</taxon>
        <taxon>Amphibia</taxon>
        <taxon>Batrachia</taxon>
        <taxon>Anura</taxon>
        <taxon>Neobatrachia</taxon>
        <taxon>Ranoidea</taxon>
        <taxon>Ranidae</taxon>
        <taxon>Staurois</taxon>
    </lineage>
</organism>
<proteinExistence type="predicted"/>
<gene>
    <name evidence="1" type="ORF">SPARVUS_LOCUS15811249</name>
</gene>
<sequence length="46" mass="5137">MIPYCPGGRMSCQSAPGLYNHSDTNIVISANKKHRHCTNYTGQERV</sequence>
<dbReference type="Proteomes" id="UP001162483">
    <property type="component" value="Unassembled WGS sequence"/>
</dbReference>